<dbReference type="eggNOG" id="ENOG502QV5P">
    <property type="taxonomic scope" value="Eukaryota"/>
</dbReference>
<dbReference type="GO" id="GO:0005576">
    <property type="term" value="C:extracellular region"/>
    <property type="evidence" value="ECO:0007669"/>
    <property type="project" value="UniProtKB-SubCell"/>
</dbReference>
<dbReference type="EMBL" id="AFYH01088664">
    <property type="status" value="NOT_ANNOTATED_CDS"/>
    <property type="molecule type" value="Genomic_DNA"/>
</dbReference>
<evidence type="ECO:0000259" key="9">
    <source>
        <dbReference type="PROSITE" id="PS51041"/>
    </source>
</evidence>
<dbReference type="EMBL" id="AFYH01088663">
    <property type="status" value="NOT_ANNOTATED_CDS"/>
    <property type="molecule type" value="Genomic_DNA"/>
</dbReference>
<evidence type="ECO:0000256" key="3">
    <source>
        <dbReference type="ARBA" id="ARBA00022729"/>
    </source>
</evidence>
<evidence type="ECO:0000259" key="8">
    <source>
        <dbReference type="PROSITE" id="PS50871"/>
    </source>
</evidence>
<feature type="coiled-coil region" evidence="6">
    <location>
        <begin position="592"/>
        <end position="619"/>
    </location>
</feature>
<dbReference type="STRING" id="7897.ENSLACP00000015055"/>
<dbReference type="InterPro" id="IPR011489">
    <property type="entry name" value="EMI_domain"/>
</dbReference>
<evidence type="ECO:0000256" key="4">
    <source>
        <dbReference type="ARBA" id="ARBA00023054"/>
    </source>
</evidence>
<feature type="coiled-coil region" evidence="6">
    <location>
        <begin position="333"/>
        <end position="394"/>
    </location>
</feature>
<reference evidence="11" key="1">
    <citation type="submission" date="2011-08" db="EMBL/GenBank/DDBJ databases">
        <title>The draft genome of Latimeria chalumnae.</title>
        <authorList>
            <person name="Di Palma F."/>
            <person name="Alfoldi J."/>
            <person name="Johnson J."/>
            <person name="Berlin A."/>
            <person name="Gnerre S."/>
            <person name="Jaffe D."/>
            <person name="MacCallum I."/>
            <person name="Young S."/>
            <person name="Walker B.J."/>
            <person name="Lander E."/>
            <person name="Lindblad-Toh K."/>
        </authorList>
    </citation>
    <scope>NUCLEOTIDE SEQUENCE [LARGE SCALE GENOMIC DNA]</scope>
    <source>
        <strain evidence="11">Wild caught</strain>
    </source>
</reference>
<evidence type="ECO:0000256" key="6">
    <source>
        <dbReference type="SAM" id="Coils"/>
    </source>
</evidence>
<dbReference type="SMART" id="SM00110">
    <property type="entry name" value="C1Q"/>
    <property type="match status" value="1"/>
</dbReference>
<dbReference type="EMBL" id="AFYH01088666">
    <property type="status" value="NOT_ANNOTATED_CDS"/>
    <property type="molecule type" value="Genomic_DNA"/>
</dbReference>
<dbReference type="SUPFAM" id="SSF49842">
    <property type="entry name" value="TNF-like"/>
    <property type="match status" value="1"/>
</dbReference>
<dbReference type="Proteomes" id="UP000008672">
    <property type="component" value="Unassembled WGS sequence"/>
</dbReference>
<dbReference type="PANTHER" id="PTHR15427:SF5">
    <property type="entry name" value="EMILIN-2"/>
    <property type="match status" value="1"/>
</dbReference>
<keyword evidence="4 6" id="KW-0175">Coiled coil</keyword>
<dbReference type="EMBL" id="AFYH01088662">
    <property type="status" value="NOT_ANNOTATED_CDS"/>
    <property type="molecule type" value="Genomic_DNA"/>
</dbReference>
<dbReference type="Pfam" id="PF00386">
    <property type="entry name" value="C1q"/>
    <property type="match status" value="1"/>
</dbReference>
<dbReference type="Bgee" id="ENSLACG00000013248">
    <property type="expression patterns" value="Expressed in pelvic fin and 5 other cell types or tissues"/>
</dbReference>
<dbReference type="Gene3D" id="2.60.120.40">
    <property type="match status" value="1"/>
</dbReference>
<accession>H3AZI4</accession>
<reference evidence="10" key="2">
    <citation type="submission" date="2025-08" db="UniProtKB">
        <authorList>
            <consortium name="Ensembl"/>
        </authorList>
    </citation>
    <scope>IDENTIFICATION</scope>
</reference>
<dbReference type="PROSITE" id="PS51041">
    <property type="entry name" value="EMI"/>
    <property type="match status" value="1"/>
</dbReference>
<dbReference type="InterPro" id="IPR050392">
    <property type="entry name" value="Collagen/C1q_domain"/>
</dbReference>
<keyword evidence="3" id="KW-0732">Signal</keyword>
<evidence type="ECO:0000313" key="10">
    <source>
        <dbReference type="Ensembl" id="ENSLACP00000015055.1"/>
    </source>
</evidence>
<dbReference type="InterPro" id="IPR008983">
    <property type="entry name" value="Tumour_necrosis_fac-like_dom"/>
</dbReference>
<name>H3AZI4_LATCH</name>
<keyword evidence="11" id="KW-1185">Reference proteome</keyword>
<dbReference type="AlphaFoldDB" id="H3AZI4"/>
<dbReference type="HOGENOM" id="CLU_011705_0_0_1"/>
<dbReference type="OMA" id="GHDCMEL"/>
<evidence type="ECO:0000256" key="7">
    <source>
        <dbReference type="SAM" id="MobiDB-lite"/>
    </source>
</evidence>
<feature type="compositionally biased region" description="Pro residues" evidence="7">
    <location>
        <begin position="810"/>
        <end position="822"/>
    </location>
</feature>
<organism evidence="10 11">
    <name type="scientific">Latimeria chalumnae</name>
    <name type="common">Coelacanth</name>
    <dbReference type="NCBI Taxonomy" id="7897"/>
    <lineage>
        <taxon>Eukaryota</taxon>
        <taxon>Metazoa</taxon>
        <taxon>Chordata</taxon>
        <taxon>Craniata</taxon>
        <taxon>Vertebrata</taxon>
        <taxon>Euteleostomi</taxon>
        <taxon>Coelacanthiformes</taxon>
        <taxon>Coelacanthidae</taxon>
        <taxon>Latimeria</taxon>
    </lineage>
</organism>
<comment type="subcellular location">
    <subcellularLocation>
        <location evidence="1">Secreted</location>
    </subcellularLocation>
</comment>
<dbReference type="Ensembl" id="ENSLACT00000015161.1">
    <property type="protein sequence ID" value="ENSLACP00000015055.1"/>
    <property type="gene ID" value="ENSLACG00000013248.1"/>
</dbReference>
<feature type="region of interest" description="Disordered" evidence="7">
    <location>
        <begin position="197"/>
        <end position="224"/>
    </location>
</feature>
<evidence type="ECO:0000256" key="1">
    <source>
        <dbReference type="ARBA" id="ARBA00004613"/>
    </source>
</evidence>
<dbReference type="Pfam" id="PF07546">
    <property type="entry name" value="EMI"/>
    <property type="match status" value="1"/>
</dbReference>
<sequence length="1045" mass="116708">TLSRNWCAYVVNKNVTCSVLDGSESYVQAQYRCPWNQINCPSSLMYRINFRPQYKIGYKIVTELEWRCCPGYKGENCKEGPSTQYEVSFLSMQSERLLWKNFVCNIPLTLFEVSAFLQQFRKNEVNYKTVYGSKPAPQEGQGRTIQSLENEIQKLTQTVLDLQSSLAGMNENIRHSLQEDTSKMLITMLNNFRSPDSALGGETETLHVPSNLDNKEKGGSQSTSGMEEIMVKLREVKETLQTKSDMLDELHGKVNGHDGQLRQLMEAAQGPVSTIPPVDAFQAYIDRKFELLREEMLIGMETKMADLKNSCDYKFTSVQQQCEEYETSYLEMVDLLEEKETNLRKEIDELRTERRGPANQTSCCDNGRNLEQELKRLDQKIERTAESNRVLNARLDNEIQRFTTLTFEDVFGERLDDLDAKINITEKNAEEHCFYIEETLRGFIGSEIDGVKELLDNKLNSLEDRFGNIIIEMSNTSSHGLDVALLSAVQHELGTNKDQLRTEMKHLGNRLNNIEDLCFNECKSATKDIEGIQTDLEISENNYKDLRLITESNSILLSSINSTIHEEFRAFKETKRNIIIMQGDLGLLKANLNAIDMAVKTLEDALDAHRKEISVANSTELQNDQILTELQEIWETINNHTSKFKHQLEQLSNQVMADLSNCKQSTQGIQKEVLSVDSRISQVENVCSKLDTISENLQRIKDGLNKHVTSLWTCINQINGTLRLHSKDISVLKNSVLQFKTQVSKIASNLNDLAQRPIVSGPQLFPPDQLPTTSVYPHLCPLPTESPPLVPMSERGDAGPPESPQAAFLPPLPPQSRVPQSPPVTAVRPPLSGTDGMLVETGHAGPPGTVLKTGTDHIKGTDGQHSMPGSEGFAGAPGYPTPSAPEEAQGSITALKPVSFSVGLTEKPFSGNTGVILFDKIMVNDGNHYNPHTGIFTAPYDGRYVITAVLAPERDEHIEALLSISNSSIAQLDTAGYRKEMIEYNRPAIEKQNCGGLGTFHMVLSLKAGDEVSVVVTGGKLAYTESDEMSSTFSGVFLYPYNSES</sequence>
<feature type="domain" description="EMI" evidence="9">
    <location>
        <begin position="3"/>
        <end position="79"/>
    </location>
</feature>
<feature type="coiled-coil region" evidence="6">
    <location>
        <begin position="138"/>
        <end position="172"/>
    </location>
</feature>
<evidence type="ECO:0000256" key="5">
    <source>
        <dbReference type="ARBA" id="ARBA00023157"/>
    </source>
</evidence>
<evidence type="ECO:0000313" key="11">
    <source>
        <dbReference type="Proteomes" id="UP000008672"/>
    </source>
</evidence>
<gene>
    <name evidence="10" type="primary">EMILIN2</name>
</gene>
<feature type="region of interest" description="Disordered" evidence="7">
    <location>
        <begin position="861"/>
        <end position="890"/>
    </location>
</feature>
<feature type="region of interest" description="Disordered" evidence="7">
    <location>
        <begin position="785"/>
        <end position="825"/>
    </location>
</feature>
<protein>
    <submittedName>
        <fullName evidence="10">Elastin microfibril interfacer 2</fullName>
    </submittedName>
</protein>
<dbReference type="PANTHER" id="PTHR15427">
    <property type="entry name" value="EMILIN ELASTIN MICROFIBRIL INTERFACE-LOCATED PROTEIN ELASTIN MICROFIBRIL INTERFACER"/>
    <property type="match status" value="1"/>
</dbReference>
<feature type="domain" description="C1q" evidence="8">
    <location>
        <begin position="893"/>
        <end position="1044"/>
    </location>
</feature>
<reference evidence="10" key="3">
    <citation type="submission" date="2025-09" db="UniProtKB">
        <authorList>
            <consortium name="Ensembl"/>
        </authorList>
    </citation>
    <scope>IDENTIFICATION</scope>
</reference>
<dbReference type="InterPro" id="IPR001073">
    <property type="entry name" value="C1q_dom"/>
</dbReference>
<keyword evidence="2" id="KW-0964">Secreted</keyword>
<dbReference type="GeneTree" id="ENSGT01030000234633"/>
<dbReference type="FunCoup" id="H3AZI4">
    <property type="interactions" value="306"/>
</dbReference>
<dbReference type="EMBL" id="AFYH01088665">
    <property type="status" value="NOT_ANNOTATED_CDS"/>
    <property type="molecule type" value="Genomic_DNA"/>
</dbReference>
<dbReference type="InParanoid" id="H3AZI4"/>
<proteinExistence type="predicted"/>
<evidence type="ECO:0000256" key="2">
    <source>
        <dbReference type="ARBA" id="ARBA00022525"/>
    </source>
</evidence>
<keyword evidence="5" id="KW-1015">Disulfide bond</keyword>
<dbReference type="PROSITE" id="PS50871">
    <property type="entry name" value="C1Q"/>
    <property type="match status" value="1"/>
</dbReference>